<comment type="caution">
    <text evidence="5">The sequence shown here is derived from an EMBL/GenBank/DDBJ whole genome shotgun (WGS) entry which is preliminary data.</text>
</comment>
<evidence type="ECO:0000256" key="2">
    <source>
        <dbReference type="ARBA" id="ARBA00023125"/>
    </source>
</evidence>
<dbReference type="Pfam" id="PF03466">
    <property type="entry name" value="LysR_substrate"/>
    <property type="match status" value="1"/>
</dbReference>
<reference evidence="5" key="1">
    <citation type="submission" date="2021-07" db="EMBL/GenBank/DDBJ databases">
        <title>Roseobacter insulae sp. nov., isolated from a tidal flat.</title>
        <authorList>
            <person name="Park S."/>
            <person name="Yoon J.-H."/>
        </authorList>
    </citation>
    <scope>NUCLEOTIDE SEQUENCE</scope>
    <source>
        <strain evidence="5">YSTF-M11</strain>
    </source>
</reference>
<dbReference type="CDD" id="cd05466">
    <property type="entry name" value="PBP2_LTTR_substrate"/>
    <property type="match status" value="1"/>
</dbReference>
<evidence type="ECO:0000313" key="6">
    <source>
        <dbReference type="Proteomes" id="UP001138661"/>
    </source>
</evidence>
<evidence type="ECO:0000256" key="1">
    <source>
        <dbReference type="ARBA" id="ARBA00023015"/>
    </source>
</evidence>
<evidence type="ECO:0000256" key="3">
    <source>
        <dbReference type="ARBA" id="ARBA00023163"/>
    </source>
</evidence>
<gene>
    <name evidence="5" type="ORF">KX928_05575</name>
</gene>
<dbReference type="InterPro" id="IPR005119">
    <property type="entry name" value="LysR_subst-bd"/>
</dbReference>
<evidence type="ECO:0000259" key="4">
    <source>
        <dbReference type="PROSITE" id="PS50931"/>
    </source>
</evidence>
<dbReference type="PROSITE" id="PS50931">
    <property type="entry name" value="HTH_LYSR"/>
    <property type="match status" value="1"/>
</dbReference>
<dbReference type="AlphaFoldDB" id="A0A9X1JXQ6"/>
<sequence length="315" mass="34328">MLLDPRHLHILSAIVDAGGLSEGAMALGKSQPSLSRIVANLEARLGEPLFEKGRRPLRPTELCERLAAEGRTIARATHAAQSIADRFTSGQAGSVRVAGTPIFMDGVISNVIAGFQSAHPEVRVDQSYGYAKDLLDGITAGTIDIGICPMEEADVPSEFEFQPILKGRNVIACGAGHPLVRKRSLRLEDISEYPWITQPVGSPLFQDLRDVLNSIGVTDFKVSYSGGSLSSILNVLMGSNAMTVLPYSVVFMQPSKSIHALPIRIQHPRRQLGLLSKKDGTTQPAARRFVRHLTTQFRSLSQAITERQRQAVWKS</sequence>
<feature type="domain" description="HTH lysR-type" evidence="4">
    <location>
        <begin position="3"/>
        <end position="60"/>
    </location>
</feature>
<dbReference type="EMBL" id="JAHXDN010000001">
    <property type="protein sequence ID" value="MBW4707251.1"/>
    <property type="molecule type" value="Genomic_DNA"/>
</dbReference>
<dbReference type="PANTHER" id="PTHR30419">
    <property type="entry name" value="HTH-TYPE TRANSCRIPTIONAL REGULATOR YBHD"/>
    <property type="match status" value="1"/>
</dbReference>
<protein>
    <submittedName>
        <fullName evidence="5">LysR family transcriptional regulator</fullName>
    </submittedName>
</protein>
<keyword evidence="1" id="KW-0805">Transcription regulation</keyword>
<dbReference type="PANTHER" id="PTHR30419:SF8">
    <property type="entry name" value="NITROGEN ASSIMILATION TRANSCRIPTIONAL ACTIVATOR-RELATED"/>
    <property type="match status" value="1"/>
</dbReference>
<name>A0A9X1JXQ6_9RHOB</name>
<dbReference type="InterPro" id="IPR050950">
    <property type="entry name" value="HTH-type_LysR_regulators"/>
</dbReference>
<proteinExistence type="predicted"/>
<evidence type="ECO:0000313" key="5">
    <source>
        <dbReference type="EMBL" id="MBW4707251.1"/>
    </source>
</evidence>
<keyword evidence="2" id="KW-0238">DNA-binding</keyword>
<dbReference type="InterPro" id="IPR000847">
    <property type="entry name" value="LysR_HTH_N"/>
</dbReference>
<dbReference type="GO" id="GO:0003677">
    <property type="term" value="F:DNA binding"/>
    <property type="evidence" value="ECO:0007669"/>
    <property type="project" value="UniProtKB-KW"/>
</dbReference>
<dbReference type="GO" id="GO:0003700">
    <property type="term" value="F:DNA-binding transcription factor activity"/>
    <property type="evidence" value="ECO:0007669"/>
    <property type="project" value="InterPro"/>
</dbReference>
<dbReference type="Pfam" id="PF00126">
    <property type="entry name" value="HTH_1"/>
    <property type="match status" value="1"/>
</dbReference>
<organism evidence="5 6">
    <name type="scientific">Roseobacter insulae</name>
    <dbReference type="NCBI Taxonomy" id="2859783"/>
    <lineage>
        <taxon>Bacteria</taxon>
        <taxon>Pseudomonadati</taxon>
        <taxon>Pseudomonadota</taxon>
        <taxon>Alphaproteobacteria</taxon>
        <taxon>Rhodobacterales</taxon>
        <taxon>Roseobacteraceae</taxon>
        <taxon>Roseobacter</taxon>
    </lineage>
</organism>
<keyword evidence="3" id="KW-0804">Transcription</keyword>
<accession>A0A9X1JXQ6</accession>
<dbReference type="Proteomes" id="UP001138661">
    <property type="component" value="Unassembled WGS sequence"/>
</dbReference>
<dbReference type="GO" id="GO:0005829">
    <property type="term" value="C:cytosol"/>
    <property type="evidence" value="ECO:0007669"/>
    <property type="project" value="TreeGrafter"/>
</dbReference>
<keyword evidence="6" id="KW-1185">Reference proteome</keyword>
<dbReference type="RefSeq" id="WP_219499798.1">
    <property type="nucleotide sequence ID" value="NZ_JAHXDN010000001.1"/>
</dbReference>